<evidence type="ECO:0000256" key="1">
    <source>
        <dbReference type="ARBA" id="ARBA00022842"/>
    </source>
</evidence>
<dbReference type="CDD" id="cd04182">
    <property type="entry name" value="GT_2_like_f"/>
    <property type="match status" value="1"/>
</dbReference>
<dbReference type="KEGG" id="spse:SULPSESMR1_04222"/>
<accession>A0A221K8T6</accession>
<dbReference type="InterPro" id="IPR025877">
    <property type="entry name" value="MobA-like_NTP_Trfase"/>
</dbReference>
<keyword evidence="3" id="KW-0560">Oxidoreductase</keyword>
<dbReference type="SUPFAM" id="SSF53448">
    <property type="entry name" value="Nucleotide-diphospho-sugar transferases"/>
    <property type="match status" value="1"/>
</dbReference>
<evidence type="ECO:0000313" key="3">
    <source>
        <dbReference type="EMBL" id="ASM75414.1"/>
    </source>
</evidence>
<reference evidence="3 4" key="1">
    <citation type="submission" date="2017-07" db="EMBL/GenBank/DDBJ databases">
        <title>Genome Sequence of Sulfitobacter pseudonitzschiae Strain SMR1 Isolated from a culture of the Diatom Skeletonema marinoi.</title>
        <authorList>
            <person name="Topel M."/>
            <person name="Pinder M.I.M."/>
            <person name="Johansson O.N."/>
            <person name="Kourtchenko O."/>
            <person name="Godhe A."/>
            <person name="Clarke A.K."/>
        </authorList>
    </citation>
    <scope>NUCLEOTIDE SEQUENCE [LARGE SCALE GENOMIC DNA]</scope>
    <source>
        <strain evidence="3 4">SMR1</strain>
        <plasmid evidence="3 4">pSMR1-4</plasmid>
    </source>
</reference>
<keyword evidence="3" id="KW-0614">Plasmid</keyword>
<protein>
    <submittedName>
        <fullName evidence="3">Nicotine blue oxidoreductase</fullName>
        <ecNumber evidence="3">1.1.1.328</ecNumber>
    </submittedName>
</protein>
<name>A0A221K8T6_9RHOB</name>
<evidence type="ECO:0000313" key="4">
    <source>
        <dbReference type="Proteomes" id="UP000199754"/>
    </source>
</evidence>
<dbReference type="GO" id="GO:0016491">
    <property type="term" value="F:oxidoreductase activity"/>
    <property type="evidence" value="ECO:0007669"/>
    <property type="project" value="UniProtKB-KW"/>
</dbReference>
<dbReference type="PANTHER" id="PTHR43777">
    <property type="entry name" value="MOLYBDENUM COFACTOR CYTIDYLYLTRANSFERASE"/>
    <property type="match status" value="1"/>
</dbReference>
<dbReference type="PANTHER" id="PTHR43777:SF1">
    <property type="entry name" value="MOLYBDENUM COFACTOR CYTIDYLYLTRANSFERASE"/>
    <property type="match status" value="1"/>
</dbReference>
<keyword evidence="1" id="KW-0460">Magnesium</keyword>
<sequence length="203" mass="22054">MDSFGAIILAAGLSRRMEDRNKLLLPIHGKPMIRHVVETYIAALDGRVCVVTGFESDRIEAALDGLPIQFIHNADFDAGQPFSVRAGLLKARGSQQYLIGLGDQPHLTTDDLRALITAHLAGDVQKISIPFKDTARGNPIVVPAAMRARLLADQANPGCGKFTRAHPELTQHVPMTQAGFFNDIDTPAAFGAFEQMMPQKDLT</sequence>
<dbReference type="AlphaFoldDB" id="A0A221K8T6"/>
<geneLocation type="plasmid" evidence="3 4">
    <name>pSMR1-4</name>
</geneLocation>
<dbReference type="Pfam" id="PF12804">
    <property type="entry name" value="NTP_transf_3"/>
    <property type="match status" value="1"/>
</dbReference>
<dbReference type="EMBL" id="CP022419">
    <property type="protein sequence ID" value="ASM75414.1"/>
    <property type="molecule type" value="Genomic_DNA"/>
</dbReference>
<evidence type="ECO:0000259" key="2">
    <source>
        <dbReference type="Pfam" id="PF12804"/>
    </source>
</evidence>
<dbReference type="Gene3D" id="3.90.550.10">
    <property type="entry name" value="Spore Coat Polysaccharide Biosynthesis Protein SpsA, Chain A"/>
    <property type="match status" value="1"/>
</dbReference>
<dbReference type="GO" id="GO:0016779">
    <property type="term" value="F:nucleotidyltransferase activity"/>
    <property type="evidence" value="ECO:0007669"/>
    <property type="project" value="UniProtKB-ARBA"/>
</dbReference>
<gene>
    <name evidence="3" type="primary">nboR</name>
    <name evidence="3" type="ORF">SULPSESMR1_04222</name>
</gene>
<dbReference type="InterPro" id="IPR029044">
    <property type="entry name" value="Nucleotide-diphossugar_trans"/>
</dbReference>
<organism evidence="3 4">
    <name type="scientific">Pseudosulfitobacter pseudonitzschiae</name>
    <dbReference type="NCBI Taxonomy" id="1402135"/>
    <lineage>
        <taxon>Bacteria</taxon>
        <taxon>Pseudomonadati</taxon>
        <taxon>Pseudomonadota</taxon>
        <taxon>Alphaproteobacteria</taxon>
        <taxon>Rhodobacterales</taxon>
        <taxon>Roseobacteraceae</taxon>
        <taxon>Pseudosulfitobacter</taxon>
    </lineage>
</organism>
<keyword evidence="4" id="KW-1185">Reference proteome</keyword>
<dbReference type="OrthoDB" id="9779263at2"/>
<dbReference type="RefSeq" id="WP_089423402.1">
    <property type="nucleotide sequence ID" value="NZ_CP022419.1"/>
</dbReference>
<feature type="domain" description="MobA-like NTP transferase" evidence="2">
    <location>
        <begin position="6"/>
        <end position="166"/>
    </location>
</feature>
<dbReference type="EC" id="1.1.1.328" evidence="3"/>
<dbReference type="Proteomes" id="UP000199754">
    <property type="component" value="Plasmid pSMR1-4"/>
</dbReference>
<proteinExistence type="predicted"/>